<reference evidence="3" key="2">
    <citation type="journal article" date="2017" name="Nat. Plants">
        <title>The Aegilops tauschii genome reveals multiple impacts of transposons.</title>
        <authorList>
            <person name="Zhao G."/>
            <person name="Zou C."/>
            <person name="Li K."/>
            <person name="Wang K."/>
            <person name="Li T."/>
            <person name="Gao L."/>
            <person name="Zhang X."/>
            <person name="Wang H."/>
            <person name="Yang Z."/>
            <person name="Liu X."/>
            <person name="Jiang W."/>
            <person name="Mao L."/>
            <person name="Kong X."/>
            <person name="Jiao Y."/>
            <person name="Jia J."/>
        </authorList>
    </citation>
    <scope>NUCLEOTIDE SEQUENCE [LARGE SCALE GENOMIC DNA]</scope>
    <source>
        <strain evidence="3">cv. AL8/78</strain>
    </source>
</reference>
<feature type="region of interest" description="Disordered" evidence="1">
    <location>
        <begin position="1"/>
        <end position="108"/>
    </location>
</feature>
<name>A0A453KCI9_AEGTS</name>
<reference evidence="2" key="3">
    <citation type="journal article" date="2017" name="Nature">
        <title>Genome sequence of the progenitor of the wheat D genome Aegilops tauschii.</title>
        <authorList>
            <person name="Luo M.C."/>
            <person name="Gu Y.Q."/>
            <person name="Puiu D."/>
            <person name="Wang H."/>
            <person name="Twardziok S.O."/>
            <person name="Deal K.R."/>
            <person name="Huo N."/>
            <person name="Zhu T."/>
            <person name="Wang L."/>
            <person name="Wang Y."/>
            <person name="McGuire P.E."/>
            <person name="Liu S."/>
            <person name="Long H."/>
            <person name="Ramasamy R.K."/>
            <person name="Rodriguez J.C."/>
            <person name="Van S.L."/>
            <person name="Yuan L."/>
            <person name="Wang Z."/>
            <person name="Xia Z."/>
            <person name="Xiao L."/>
            <person name="Anderson O.D."/>
            <person name="Ouyang S."/>
            <person name="Liang Y."/>
            <person name="Zimin A.V."/>
            <person name="Pertea G."/>
            <person name="Qi P."/>
            <person name="Bennetzen J.L."/>
            <person name="Dai X."/>
            <person name="Dawson M.W."/>
            <person name="Muller H.G."/>
            <person name="Kugler K."/>
            <person name="Rivarola-Duarte L."/>
            <person name="Spannagl M."/>
            <person name="Mayer K.F.X."/>
            <person name="Lu F.H."/>
            <person name="Bevan M.W."/>
            <person name="Leroy P."/>
            <person name="Li P."/>
            <person name="You F.M."/>
            <person name="Sun Q."/>
            <person name="Liu Z."/>
            <person name="Lyons E."/>
            <person name="Wicker T."/>
            <person name="Salzberg S.L."/>
            <person name="Devos K.M."/>
            <person name="Dvorak J."/>
        </authorList>
    </citation>
    <scope>NUCLEOTIDE SEQUENCE [LARGE SCALE GENOMIC DNA]</scope>
    <source>
        <strain evidence="2">cv. AL8/78</strain>
    </source>
</reference>
<accession>A0A453KCI9</accession>
<proteinExistence type="predicted"/>
<dbReference type="Proteomes" id="UP000015105">
    <property type="component" value="Chromosome 5D"/>
</dbReference>
<keyword evidence="3" id="KW-1185">Reference proteome</keyword>
<protein>
    <submittedName>
        <fullName evidence="2">Uncharacterized protein</fullName>
    </submittedName>
</protein>
<organism evidence="2 3">
    <name type="scientific">Aegilops tauschii subsp. strangulata</name>
    <name type="common">Goatgrass</name>
    <dbReference type="NCBI Taxonomy" id="200361"/>
    <lineage>
        <taxon>Eukaryota</taxon>
        <taxon>Viridiplantae</taxon>
        <taxon>Streptophyta</taxon>
        <taxon>Embryophyta</taxon>
        <taxon>Tracheophyta</taxon>
        <taxon>Spermatophyta</taxon>
        <taxon>Magnoliopsida</taxon>
        <taxon>Liliopsida</taxon>
        <taxon>Poales</taxon>
        <taxon>Poaceae</taxon>
        <taxon>BOP clade</taxon>
        <taxon>Pooideae</taxon>
        <taxon>Triticodae</taxon>
        <taxon>Triticeae</taxon>
        <taxon>Triticinae</taxon>
        <taxon>Aegilops</taxon>
    </lineage>
</organism>
<reference evidence="2" key="4">
    <citation type="submission" date="2019-03" db="UniProtKB">
        <authorList>
            <consortium name="EnsemblPlants"/>
        </authorList>
    </citation>
    <scope>IDENTIFICATION</scope>
</reference>
<evidence type="ECO:0000256" key="1">
    <source>
        <dbReference type="SAM" id="MobiDB-lite"/>
    </source>
</evidence>
<sequence>ETDVSRPKRTHVRRGGEGAAPSSRRSAASGSPVQIHHPKPAPYLHSLPANPPPPTIPRPVGRHRASDPMDTGADPPRHRRLRKASDVRTTAAAYPPRNGSLRIDTSLPLPTISTRNYSRLNSVRHLNSFCSHHPP</sequence>
<reference evidence="3" key="1">
    <citation type="journal article" date="2014" name="Science">
        <title>Ancient hybridizations among the ancestral genomes of bread wheat.</title>
        <authorList>
            <consortium name="International Wheat Genome Sequencing Consortium,"/>
            <person name="Marcussen T."/>
            <person name="Sandve S.R."/>
            <person name="Heier L."/>
            <person name="Spannagl M."/>
            <person name="Pfeifer M."/>
            <person name="Jakobsen K.S."/>
            <person name="Wulff B.B."/>
            <person name="Steuernagel B."/>
            <person name="Mayer K.F."/>
            <person name="Olsen O.A."/>
        </authorList>
    </citation>
    <scope>NUCLEOTIDE SEQUENCE [LARGE SCALE GENOMIC DNA]</scope>
    <source>
        <strain evidence="3">cv. AL8/78</strain>
    </source>
</reference>
<dbReference type="EnsemblPlants" id="AET5Gv20371700.1">
    <property type="protein sequence ID" value="AET5Gv20371700.1"/>
    <property type="gene ID" value="AET5Gv20371700"/>
</dbReference>
<reference evidence="2" key="5">
    <citation type="journal article" date="2021" name="G3 (Bethesda)">
        <title>Aegilops tauschii genome assembly Aet v5.0 features greater sequence contiguity and improved annotation.</title>
        <authorList>
            <person name="Wang L."/>
            <person name="Zhu T."/>
            <person name="Rodriguez J.C."/>
            <person name="Deal K.R."/>
            <person name="Dubcovsky J."/>
            <person name="McGuire P.E."/>
            <person name="Lux T."/>
            <person name="Spannagl M."/>
            <person name="Mayer K.F.X."/>
            <person name="Baldrich P."/>
            <person name="Meyers B.C."/>
            <person name="Huo N."/>
            <person name="Gu Y.Q."/>
            <person name="Zhou H."/>
            <person name="Devos K.M."/>
            <person name="Bennetzen J.L."/>
            <person name="Unver T."/>
            <person name="Budak H."/>
            <person name="Gulick P.J."/>
            <person name="Galiba G."/>
            <person name="Kalapos B."/>
            <person name="Nelson D.R."/>
            <person name="Li P."/>
            <person name="You F.M."/>
            <person name="Luo M.C."/>
            <person name="Dvorak J."/>
        </authorList>
    </citation>
    <scope>NUCLEOTIDE SEQUENCE [LARGE SCALE GENOMIC DNA]</scope>
    <source>
        <strain evidence="2">cv. AL8/78</strain>
    </source>
</reference>
<dbReference type="AlphaFoldDB" id="A0A453KCI9"/>
<feature type="compositionally biased region" description="Low complexity" evidence="1">
    <location>
        <begin position="19"/>
        <end position="32"/>
    </location>
</feature>
<dbReference type="Gramene" id="AET5Gv20371700.1">
    <property type="protein sequence ID" value="AET5Gv20371700.1"/>
    <property type="gene ID" value="AET5Gv20371700"/>
</dbReference>
<evidence type="ECO:0000313" key="2">
    <source>
        <dbReference type="EnsemblPlants" id="AET5Gv20371700.1"/>
    </source>
</evidence>
<evidence type="ECO:0000313" key="3">
    <source>
        <dbReference type="Proteomes" id="UP000015105"/>
    </source>
</evidence>